<evidence type="ECO:0000259" key="1">
    <source>
        <dbReference type="Pfam" id="PF07811"/>
    </source>
</evidence>
<accession>A0A6J6D9P7</accession>
<feature type="domain" description="TadE-like" evidence="1">
    <location>
        <begin position="8"/>
        <end position="50"/>
    </location>
</feature>
<dbReference type="EMBL" id="CAEZTI010000023">
    <property type="protein sequence ID" value="CAB4558328.1"/>
    <property type="molecule type" value="Genomic_DNA"/>
</dbReference>
<dbReference type="InterPro" id="IPR012495">
    <property type="entry name" value="TadE-like_dom"/>
</dbReference>
<organism evidence="2">
    <name type="scientific">freshwater metagenome</name>
    <dbReference type="NCBI Taxonomy" id="449393"/>
    <lineage>
        <taxon>unclassified sequences</taxon>
        <taxon>metagenomes</taxon>
        <taxon>ecological metagenomes</taxon>
    </lineage>
</organism>
<evidence type="ECO:0000313" key="2">
    <source>
        <dbReference type="EMBL" id="CAB4558328.1"/>
    </source>
</evidence>
<dbReference type="AlphaFoldDB" id="A0A6J6D9P7"/>
<name>A0A6J6D9P7_9ZZZZ</name>
<protein>
    <submittedName>
        <fullName evidence="2">Unannotated protein</fullName>
    </submittedName>
</protein>
<dbReference type="Pfam" id="PF07811">
    <property type="entry name" value="TadE"/>
    <property type="match status" value="1"/>
</dbReference>
<reference evidence="2" key="1">
    <citation type="submission" date="2020-05" db="EMBL/GenBank/DDBJ databases">
        <authorList>
            <person name="Chiriac C."/>
            <person name="Salcher M."/>
            <person name="Ghai R."/>
            <person name="Kavagutti S V."/>
        </authorList>
    </citation>
    <scope>NUCLEOTIDE SEQUENCE</scope>
</reference>
<gene>
    <name evidence="2" type="ORF">UFOPK1619_00214</name>
</gene>
<proteinExistence type="predicted"/>
<sequence length="134" mass="14479">MNVSRSRGSMTIEVLLLTPVLLLFTLTSVFAMRLTDAQSRTQSAADVAARVASQSSSVRMISRGYAAAQADLSRSGLKCKGINVGITRTSIRELSAVIAEVRCNVDWTGLTLLGLSQRVVVARSTEVIDMYRGR</sequence>